<evidence type="ECO:0000256" key="3">
    <source>
        <dbReference type="ARBA" id="ARBA00023125"/>
    </source>
</evidence>
<keyword evidence="4" id="KW-0804">Transcription</keyword>
<dbReference type="Pfam" id="PF13377">
    <property type="entry name" value="Peripla_BP_3"/>
    <property type="match status" value="1"/>
</dbReference>
<dbReference type="Gene3D" id="3.40.50.2300">
    <property type="match status" value="2"/>
</dbReference>
<evidence type="ECO:0000313" key="7">
    <source>
        <dbReference type="Proteomes" id="UP000192468"/>
    </source>
</evidence>
<dbReference type="InterPro" id="IPR046335">
    <property type="entry name" value="LacI/GalR-like_sensor"/>
</dbReference>
<dbReference type="GO" id="GO:0000976">
    <property type="term" value="F:transcription cis-regulatory region binding"/>
    <property type="evidence" value="ECO:0007669"/>
    <property type="project" value="TreeGrafter"/>
</dbReference>
<dbReference type="InterPro" id="IPR028082">
    <property type="entry name" value="Peripla_BP_I"/>
</dbReference>
<evidence type="ECO:0000259" key="5">
    <source>
        <dbReference type="PROSITE" id="PS50932"/>
    </source>
</evidence>
<dbReference type="InterPro" id="IPR000843">
    <property type="entry name" value="HTH_LacI"/>
</dbReference>
<dbReference type="RefSeq" id="WP_084115710.1">
    <property type="nucleotide sequence ID" value="NZ_FWXH01000006.1"/>
</dbReference>
<proteinExistence type="predicted"/>
<dbReference type="Proteomes" id="UP000192468">
    <property type="component" value="Unassembled WGS sequence"/>
</dbReference>
<dbReference type="OrthoDB" id="9789891at2"/>
<dbReference type="CDD" id="cd01392">
    <property type="entry name" value="HTH_LacI"/>
    <property type="match status" value="1"/>
</dbReference>
<dbReference type="EMBL" id="FWXH01000006">
    <property type="protein sequence ID" value="SMC23882.1"/>
    <property type="molecule type" value="Genomic_DNA"/>
</dbReference>
<protein>
    <submittedName>
        <fullName evidence="6">Transcriptional regulator, LacI family</fullName>
    </submittedName>
</protein>
<dbReference type="Pfam" id="PF00356">
    <property type="entry name" value="LacI"/>
    <property type="match status" value="1"/>
</dbReference>
<organism evidence="6 7">
    <name type="scientific">Clostridium acidisoli DSM 12555</name>
    <dbReference type="NCBI Taxonomy" id="1121291"/>
    <lineage>
        <taxon>Bacteria</taxon>
        <taxon>Bacillati</taxon>
        <taxon>Bacillota</taxon>
        <taxon>Clostridia</taxon>
        <taxon>Eubacteriales</taxon>
        <taxon>Clostridiaceae</taxon>
        <taxon>Clostridium</taxon>
    </lineage>
</organism>
<dbReference type="PRINTS" id="PR00036">
    <property type="entry name" value="HTHLACI"/>
</dbReference>
<dbReference type="SMART" id="SM00354">
    <property type="entry name" value="HTH_LACI"/>
    <property type="match status" value="1"/>
</dbReference>
<sequence>MSITIKDIAKMANVSHTTVSRALNNSPFINEDTKRRIVEIANELNYVPNYNAKSLVLNKSYNIGLFFSTIHNGTSSSFFHEVIDGVSSVIRGNYNLVIRGIDDCKDFNYVSKKRFDGIILVSQSESDNPFIYDTINKEIPLIVLNREIEAHNIVNIVSSEKEGAYEATNFLIKSGHKEIAIIEGKIGFKSSIDRKDGFINALIDNKMQIKNEYFIDGNYDVESGFSAMEKLLNLPKVPTAVFCSNDDMAVGAMKAIQKSGFSVPNDISIIGFDDSIFCNYVTPALTTVRKLSRKISIVGGQKLLEILDHSDTNGEKIYIDTELIIRDSVSKLAK</sequence>
<dbReference type="SUPFAM" id="SSF53822">
    <property type="entry name" value="Periplasmic binding protein-like I"/>
    <property type="match status" value="1"/>
</dbReference>
<keyword evidence="7" id="KW-1185">Reference proteome</keyword>
<dbReference type="Gene3D" id="1.10.260.40">
    <property type="entry name" value="lambda repressor-like DNA-binding domains"/>
    <property type="match status" value="1"/>
</dbReference>
<evidence type="ECO:0000256" key="4">
    <source>
        <dbReference type="ARBA" id="ARBA00023163"/>
    </source>
</evidence>
<dbReference type="PANTHER" id="PTHR30146:SF148">
    <property type="entry name" value="HTH-TYPE TRANSCRIPTIONAL REPRESSOR PURR-RELATED"/>
    <property type="match status" value="1"/>
</dbReference>
<keyword evidence="1" id="KW-0678">Repressor</keyword>
<evidence type="ECO:0000256" key="1">
    <source>
        <dbReference type="ARBA" id="ARBA00022491"/>
    </source>
</evidence>
<dbReference type="SUPFAM" id="SSF47413">
    <property type="entry name" value="lambda repressor-like DNA-binding domains"/>
    <property type="match status" value="1"/>
</dbReference>
<dbReference type="InterPro" id="IPR010982">
    <property type="entry name" value="Lambda_DNA-bd_dom_sf"/>
</dbReference>
<dbReference type="STRING" id="1121291.SAMN02745134_02028"/>
<gene>
    <name evidence="6" type="ORF">SAMN02745134_02028</name>
</gene>
<name>A0A1W1XJ83_9CLOT</name>
<dbReference type="PROSITE" id="PS50932">
    <property type="entry name" value="HTH_LACI_2"/>
    <property type="match status" value="1"/>
</dbReference>
<feature type="domain" description="HTH lacI-type" evidence="5">
    <location>
        <begin position="3"/>
        <end position="57"/>
    </location>
</feature>
<dbReference type="CDD" id="cd06267">
    <property type="entry name" value="PBP1_LacI_sugar_binding-like"/>
    <property type="match status" value="1"/>
</dbReference>
<dbReference type="PROSITE" id="PS00356">
    <property type="entry name" value="HTH_LACI_1"/>
    <property type="match status" value="1"/>
</dbReference>
<keyword evidence="3" id="KW-0238">DNA-binding</keyword>
<dbReference type="GO" id="GO:0003700">
    <property type="term" value="F:DNA-binding transcription factor activity"/>
    <property type="evidence" value="ECO:0007669"/>
    <property type="project" value="TreeGrafter"/>
</dbReference>
<dbReference type="AlphaFoldDB" id="A0A1W1XJ83"/>
<evidence type="ECO:0000256" key="2">
    <source>
        <dbReference type="ARBA" id="ARBA00023015"/>
    </source>
</evidence>
<reference evidence="6 7" key="1">
    <citation type="submission" date="2017-04" db="EMBL/GenBank/DDBJ databases">
        <authorList>
            <person name="Afonso C.L."/>
            <person name="Miller P.J."/>
            <person name="Scott M.A."/>
            <person name="Spackman E."/>
            <person name="Goraichik I."/>
            <person name="Dimitrov K.M."/>
            <person name="Suarez D.L."/>
            <person name="Swayne D.E."/>
        </authorList>
    </citation>
    <scope>NUCLEOTIDE SEQUENCE [LARGE SCALE GENOMIC DNA]</scope>
    <source>
        <strain evidence="6 7">DSM 12555</strain>
    </source>
</reference>
<accession>A0A1W1XJ83</accession>
<dbReference type="PANTHER" id="PTHR30146">
    <property type="entry name" value="LACI-RELATED TRANSCRIPTIONAL REPRESSOR"/>
    <property type="match status" value="1"/>
</dbReference>
<keyword evidence="2" id="KW-0805">Transcription regulation</keyword>
<evidence type="ECO:0000313" key="6">
    <source>
        <dbReference type="EMBL" id="SMC23882.1"/>
    </source>
</evidence>